<dbReference type="EMBL" id="JARVKF010000413">
    <property type="protein sequence ID" value="KAK9415683.1"/>
    <property type="molecule type" value="Genomic_DNA"/>
</dbReference>
<feature type="region of interest" description="Disordered" evidence="1">
    <location>
        <begin position="1"/>
        <end position="29"/>
    </location>
</feature>
<dbReference type="Proteomes" id="UP001408356">
    <property type="component" value="Unassembled WGS sequence"/>
</dbReference>
<comment type="caution">
    <text evidence="2">The sequence shown here is derived from an EMBL/GenBank/DDBJ whole genome shotgun (WGS) entry which is preliminary data.</text>
</comment>
<feature type="compositionally biased region" description="Polar residues" evidence="1">
    <location>
        <begin position="1"/>
        <end position="19"/>
    </location>
</feature>
<protein>
    <submittedName>
        <fullName evidence="2">Uncharacterized protein</fullName>
    </submittedName>
</protein>
<evidence type="ECO:0000256" key="1">
    <source>
        <dbReference type="SAM" id="MobiDB-lite"/>
    </source>
</evidence>
<organism evidence="2 3">
    <name type="scientific">Seiridium unicorne</name>
    <dbReference type="NCBI Taxonomy" id="138068"/>
    <lineage>
        <taxon>Eukaryota</taxon>
        <taxon>Fungi</taxon>
        <taxon>Dikarya</taxon>
        <taxon>Ascomycota</taxon>
        <taxon>Pezizomycotina</taxon>
        <taxon>Sordariomycetes</taxon>
        <taxon>Xylariomycetidae</taxon>
        <taxon>Amphisphaeriales</taxon>
        <taxon>Sporocadaceae</taxon>
        <taxon>Seiridium</taxon>
    </lineage>
</organism>
<name>A0ABR2UM20_9PEZI</name>
<gene>
    <name evidence="2" type="ORF">SUNI508_10161</name>
</gene>
<accession>A0ABR2UM20</accession>
<keyword evidence="3" id="KW-1185">Reference proteome</keyword>
<proteinExistence type="predicted"/>
<reference evidence="2 3" key="1">
    <citation type="journal article" date="2024" name="J. Plant Pathol.">
        <title>Sequence and assembly of the genome of Seiridium unicorne, isolate CBS 538.82, causal agent of cypress canker disease.</title>
        <authorList>
            <person name="Scali E."/>
            <person name="Rocca G.D."/>
            <person name="Danti R."/>
            <person name="Garbelotto M."/>
            <person name="Barberini S."/>
            <person name="Baroncelli R."/>
            <person name="Emiliani G."/>
        </authorList>
    </citation>
    <scope>NUCLEOTIDE SEQUENCE [LARGE SCALE GENOMIC DNA]</scope>
    <source>
        <strain evidence="2 3">BM-138-508</strain>
    </source>
</reference>
<evidence type="ECO:0000313" key="2">
    <source>
        <dbReference type="EMBL" id="KAK9415683.1"/>
    </source>
</evidence>
<evidence type="ECO:0000313" key="3">
    <source>
        <dbReference type="Proteomes" id="UP001408356"/>
    </source>
</evidence>
<sequence length="359" mass="39013">MNQGVGDETSTGKGLSTHDSGMIPCLDALPGDIPSSELVSSGEGSVDPTSYCAGNWLERFQPFQDIPITWPPEDAYAQNLDINNPWTSTDTVTENIPDHDHYRDDGMTSDALHKHQFTTTFDTSDRKSDCYVILLSSLTQIESALASKPPDHPAPIDFTLRAESDLQTVKERIFACRTHSPSDTIVDGTFTVRPCLSSSRPVLLVLCLLAERVINLLEELFQRASIALQYFAGPPPEVLCPSTRHGKRLMRSLVDCTSTCAFPDANCPLQIGRFGVSDEVKSRALRRILKGRMLGLLAMLGDMKRVTGIEGDEVLPSHTQGNALSVDSSSGFASGAVGQSVGELYLRVESLLGRLDLTG</sequence>